<accession>A0A0A9GL95</accession>
<proteinExistence type="predicted"/>
<dbReference type="AlphaFoldDB" id="A0A0A9GL95"/>
<sequence length="79" mass="8178">MVTQKSWSILSGSTDLCGITMSSAIQSDMTALSGRGVPSPPCSMAALGEEITNPPEASAEAVHRGHRINVDDSQLIAHG</sequence>
<evidence type="ECO:0000313" key="1">
    <source>
        <dbReference type="EMBL" id="JAE25257.1"/>
    </source>
</evidence>
<reference evidence="1" key="1">
    <citation type="submission" date="2014-09" db="EMBL/GenBank/DDBJ databases">
        <authorList>
            <person name="Magalhaes I.L.F."/>
            <person name="Oliveira U."/>
            <person name="Santos F.R."/>
            <person name="Vidigal T.H.D.A."/>
            <person name="Brescovit A.D."/>
            <person name="Santos A.J."/>
        </authorList>
    </citation>
    <scope>NUCLEOTIDE SEQUENCE</scope>
    <source>
        <tissue evidence="1">Shoot tissue taken approximately 20 cm above the soil surface</tissue>
    </source>
</reference>
<reference evidence="1" key="2">
    <citation type="journal article" date="2015" name="Data Brief">
        <title>Shoot transcriptome of the giant reed, Arundo donax.</title>
        <authorList>
            <person name="Barrero R.A."/>
            <person name="Guerrero F.D."/>
            <person name="Moolhuijzen P."/>
            <person name="Goolsby J.A."/>
            <person name="Tidwell J."/>
            <person name="Bellgard S.E."/>
            <person name="Bellgard M.I."/>
        </authorList>
    </citation>
    <scope>NUCLEOTIDE SEQUENCE</scope>
    <source>
        <tissue evidence="1">Shoot tissue taken approximately 20 cm above the soil surface</tissue>
    </source>
</reference>
<dbReference type="EMBL" id="GBRH01172639">
    <property type="protein sequence ID" value="JAE25257.1"/>
    <property type="molecule type" value="Transcribed_RNA"/>
</dbReference>
<name>A0A0A9GL95_ARUDO</name>
<organism evidence="1">
    <name type="scientific">Arundo donax</name>
    <name type="common">Giant reed</name>
    <name type="synonym">Donax arundinaceus</name>
    <dbReference type="NCBI Taxonomy" id="35708"/>
    <lineage>
        <taxon>Eukaryota</taxon>
        <taxon>Viridiplantae</taxon>
        <taxon>Streptophyta</taxon>
        <taxon>Embryophyta</taxon>
        <taxon>Tracheophyta</taxon>
        <taxon>Spermatophyta</taxon>
        <taxon>Magnoliopsida</taxon>
        <taxon>Liliopsida</taxon>
        <taxon>Poales</taxon>
        <taxon>Poaceae</taxon>
        <taxon>PACMAD clade</taxon>
        <taxon>Arundinoideae</taxon>
        <taxon>Arundineae</taxon>
        <taxon>Arundo</taxon>
    </lineage>
</organism>
<protein>
    <submittedName>
        <fullName evidence="1">Uncharacterized protein</fullName>
    </submittedName>
</protein>